<dbReference type="PROSITE" id="PS01162">
    <property type="entry name" value="QOR_ZETA_CRYSTAL"/>
    <property type="match status" value="1"/>
</dbReference>
<dbReference type="Pfam" id="PF13602">
    <property type="entry name" value="ADH_zinc_N_2"/>
    <property type="match status" value="1"/>
</dbReference>
<dbReference type="InterPro" id="IPR020843">
    <property type="entry name" value="ER"/>
</dbReference>
<evidence type="ECO:0000259" key="2">
    <source>
        <dbReference type="SMART" id="SM00829"/>
    </source>
</evidence>
<dbReference type="GO" id="GO:0016491">
    <property type="term" value="F:oxidoreductase activity"/>
    <property type="evidence" value="ECO:0007669"/>
    <property type="project" value="UniProtKB-KW"/>
</dbReference>
<organism evidence="3 4">
    <name type="scientific">Lactiplantibacillus xiangfangensis</name>
    <dbReference type="NCBI Taxonomy" id="942150"/>
    <lineage>
        <taxon>Bacteria</taxon>
        <taxon>Bacillati</taxon>
        <taxon>Bacillota</taxon>
        <taxon>Bacilli</taxon>
        <taxon>Lactobacillales</taxon>
        <taxon>Lactobacillaceae</taxon>
        <taxon>Lactiplantibacillus</taxon>
    </lineage>
</organism>
<sequence length="345" mass="36838">MQAKAVGLYQGLPISDPASFQDIKVEVAQPQGRDLLVEVLATAVNPIDTKQRQGQVATSDPRILGFDAVGKVLAVGDRVTSIMTDDLVYYAGAVDRPGSDAQYQLVDERLVALAPKNWSVAQTAGLPLTTLTAWEALFEKLPLKAEKQANLGKTVLIVNGAGGVGSIAIQLAKWAGLTVITTTGKPATTAWVKQLGADVVLDYHDDLAKQLQAAGYDSVDHAIILHSTDLYLPLVAPLVRPLGTIVAVVTNQQPLPMDLLKPKSLNFAWEFMFTKANYQLTAMATQGMILARVAELVDQGVLQPTTKRVLEGINATNLKKAHAVVESGQMLGKLVLTAPFDAANN</sequence>
<dbReference type="GO" id="GO:0008270">
    <property type="term" value="F:zinc ion binding"/>
    <property type="evidence" value="ECO:0007669"/>
    <property type="project" value="InterPro"/>
</dbReference>
<dbReference type="InterPro" id="IPR011032">
    <property type="entry name" value="GroES-like_sf"/>
</dbReference>
<accession>A0A0R2M0G1</accession>
<dbReference type="Proteomes" id="UP000051783">
    <property type="component" value="Unassembled WGS sequence"/>
</dbReference>
<reference evidence="3 4" key="1">
    <citation type="journal article" date="2015" name="Genome Announc.">
        <title>Expanding the biotechnology potential of lactobacilli through comparative genomics of 213 strains and associated genera.</title>
        <authorList>
            <person name="Sun Z."/>
            <person name="Harris H.M."/>
            <person name="McCann A."/>
            <person name="Guo C."/>
            <person name="Argimon S."/>
            <person name="Zhang W."/>
            <person name="Yang X."/>
            <person name="Jeffery I.B."/>
            <person name="Cooney J.C."/>
            <person name="Kagawa T.F."/>
            <person name="Liu W."/>
            <person name="Song Y."/>
            <person name="Salvetti E."/>
            <person name="Wrobel A."/>
            <person name="Rasinkangas P."/>
            <person name="Parkhill J."/>
            <person name="Rea M.C."/>
            <person name="O'Sullivan O."/>
            <person name="Ritari J."/>
            <person name="Douillard F.P."/>
            <person name="Paul Ross R."/>
            <person name="Yang R."/>
            <person name="Briner A.E."/>
            <person name="Felis G.E."/>
            <person name="de Vos W.M."/>
            <person name="Barrangou R."/>
            <person name="Klaenhammer T.R."/>
            <person name="Caufield P.W."/>
            <person name="Cui Y."/>
            <person name="Zhang H."/>
            <person name="O'Toole P.W."/>
        </authorList>
    </citation>
    <scope>NUCLEOTIDE SEQUENCE [LARGE SCALE GENOMIC DNA]</scope>
    <source>
        <strain evidence="3 4">LMG 26013</strain>
    </source>
</reference>
<dbReference type="NCBIfam" id="TIGR02817">
    <property type="entry name" value="adh_fam_1"/>
    <property type="match status" value="1"/>
</dbReference>
<keyword evidence="1" id="KW-0560">Oxidoreductase</keyword>
<keyword evidence="1" id="KW-0479">Metal-binding</keyword>
<dbReference type="InterPro" id="IPR013154">
    <property type="entry name" value="ADH-like_N"/>
</dbReference>
<comment type="similarity">
    <text evidence="1">Belongs to the zinc-containing alcohol dehydrogenase family. Quinone oxidoreductase subfamily.</text>
</comment>
<dbReference type="PANTHER" id="PTHR43482">
    <property type="entry name" value="PROTEIN AST1-RELATED"/>
    <property type="match status" value="1"/>
</dbReference>
<dbReference type="PANTHER" id="PTHR43482:SF1">
    <property type="entry name" value="PROTEIN AST1-RELATED"/>
    <property type="match status" value="1"/>
</dbReference>
<dbReference type="InterPro" id="IPR036291">
    <property type="entry name" value="NAD(P)-bd_dom_sf"/>
</dbReference>
<keyword evidence="4" id="KW-1185">Reference proteome</keyword>
<dbReference type="SUPFAM" id="SSF50129">
    <property type="entry name" value="GroES-like"/>
    <property type="match status" value="1"/>
</dbReference>
<gene>
    <name evidence="3" type="ORF">IV64_GL001418</name>
</gene>
<proteinExistence type="inferred from homology"/>
<dbReference type="Gene3D" id="3.90.180.10">
    <property type="entry name" value="Medium-chain alcohol dehydrogenases, catalytic domain"/>
    <property type="match status" value="1"/>
</dbReference>
<dbReference type="Gene3D" id="3.40.50.720">
    <property type="entry name" value="NAD(P)-binding Rossmann-like Domain"/>
    <property type="match status" value="1"/>
</dbReference>
<keyword evidence="1" id="KW-0862">Zinc</keyword>
<dbReference type="CDD" id="cd08252">
    <property type="entry name" value="AL_MDR"/>
    <property type="match status" value="1"/>
</dbReference>
<dbReference type="SUPFAM" id="SSF51735">
    <property type="entry name" value="NAD(P)-binding Rossmann-fold domains"/>
    <property type="match status" value="1"/>
</dbReference>
<dbReference type="SMART" id="SM00829">
    <property type="entry name" value="PKS_ER"/>
    <property type="match status" value="1"/>
</dbReference>
<evidence type="ECO:0000313" key="3">
    <source>
        <dbReference type="EMBL" id="KRO07496.1"/>
    </source>
</evidence>
<feature type="domain" description="Enoyl reductase (ER)" evidence="2">
    <location>
        <begin position="18"/>
        <end position="336"/>
    </location>
</feature>
<evidence type="ECO:0000313" key="4">
    <source>
        <dbReference type="Proteomes" id="UP000051783"/>
    </source>
</evidence>
<evidence type="ECO:0000256" key="1">
    <source>
        <dbReference type="RuleBase" id="RU364000"/>
    </source>
</evidence>
<dbReference type="OrthoDB" id="9792162at2"/>
<dbReference type="RefSeq" id="WP_057707701.1">
    <property type="nucleotide sequence ID" value="NZ_JQCL01000103.1"/>
</dbReference>
<dbReference type="PATRIC" id="fig|942150.3.peg.1461"/>
<comment type="caution">
    <text evidence="3">The sequence shown here is derived from an EMBL/GenBank/DDBJ whole genome shotgun (WGS) entry which is preliminary data.</text>
</comment>
<dbReference type="STRING" id="942150.IV64_GL001418"/>
<dbReference type="InterPro" id="IPR002364">
    <property type="entry name" value="Quin_OxRdtase/zeta-crystal_CS"/>
</dbReference>
<name>A0A0R2M0G1_9LACO</name>
<dbReference type="InterPro" id="IPR014182">
    <property type="entry name" value="ADH_Zn_typ-1"/>
</dbReference>
<dbReference type="AlphaFoldDB" id="A0A0R2M0G1"/>
<dbReference type="Pfam" id="PF08240">
    <property type="entry name" value="ADH_N"/>
    <property type="match status" value="1"/>
</dbReference>
<dbReference type="EMBL" id="JQCL01000103">
    <property type="protein sequence ID" value="KRO07496.1"/>
    <property type="molecule type" value="Genomic_DNA"/>
</dbReference>
<dbReference type="InterPro" id="IPR052585">
    <property type="entry name" value="Lipid_raft_assoc_Zn_ADH"/>
</dbReference>
<protein>
    <recommendedName>
        <fullName evidence="1">Zinc-type alcohol dehydrogenase-like protein</fullName>
    </recommendedName>
</protein>